<evidence type="ECO:0000256" key="3">
    <source>
        <dbReference type="ARBA" id="ARBA00022434"/>
    </source>
</evidence>
<evidence type="ECO:0000256" key="8">
    <source>
        <dbReference type="PIRSR" id="PIRSR601519-1"/>
    </source>
</evidence>
<dbReference type="PANTHER" id="PTHR11431:SF127">
    <property type="entry name" value="BACTERIAL NON-HEME FERRITIN"/>
    <property type="match status" value="1"/>
</dbReference>
<dbReference type="OrthoDB" id="9801481at2"/>
<dbReference type="Gene3D" id="1.20.1260.10">
    <property type="match status" value="1"/>
</dbReference>
<comment type="function">
    <text evidence="1 9">Iron-storage protein.</text>
</comment>
<evidence type="ECO:0000256" key="5">
    <source>
        <dbReference type="ARBA" id="ARBA00023002"/>
    </source>
</evidence>
<comment type="catalytic activity">
    <reaction evidence="7 9">
        <text>4 Fe(2+) + O2 + 6 H2O = 4 iron(III) oxide-hydroxide + 12 H(+)</text>
        <dbReference type="Rhea" id="RHEA:11972"/>
        <dbReference type="ChEBI" id="CHEBI:15377"/>
        <dbReference type="ChEBI" id="CHEBI:15378"/>
        <dbReference type="ChEBI" id="CHEBI:15379"/>
        <dbReference type="ChEBI" id="CHEBI:29033"/>
        <dbReference type="ChEBI" id="CHEBI:78619"/>
        <dbReference type="EC" id="1.16.3.2"/>
    </reaction>
</comment>
<feature type="domain" description="Ferritin-like diiron" evidence="10">
    <location>
        <begin position="1"/>
        <end position="145"/>
    </location>
</feature>
<feature type="binding site" evidence="8">
    <location>
        <position position="50"/>
    </location>
    <ligand>
        <name>Fe cation</name>
        <dbReference type="ChEBI" id="CHEBI:24875"/>
        <label>1</label>
    </ligand>
</feature>
<dbReference type="STRING" id="29563.SAMN02983006_00040"/>
<sequence>MLNEKLEEALNEQINAELYSAYLYQAMGAYFANKGLAGFATWMDLQTDEEMTHARKIYDYVNERGGRVILEAIDKPKSDWESNLEVFEEALAHEEKITAKINDLVTLANEEQDYATNSFLQWFVDEQVEEEDSVGDVVDKLRMVGESTQGIFMMDEKLGSRTAAADTTAE</sequence>
<name>A0A1I4ELJ5_9FIRM</name>
<feature type="binding site" evidence="8">
    <location>
        <position position="17"/>
    </location>
    <ligand>
        <name>Fe cation</name>
        <dbReference type="ChEBI" id="CHEBI:24875"/>
        <label>1</label>
    </ligand>
</feature>
<dbReference type="GO" id="GO:0042802">
    <property type="term" value="F:identical protein binding"/>
    <property type="evidence" value="ECO:0007669"/>
    <property type="project" value="UniProtKB-ARBA"/>
</dbReference>
<keyword evidence="6 8" id="KW-0408">Iron</keyword>
<dbReference type="EMBL" id="FOTI01000001">
    <property type="protein sequence ID" value="SFL06622.1"/>
    <property type="molecule type" value="Genomic_DNA"/>
</dbReference>
<keyword evidence="4 8" id="KW-0479">Metal-binding</keyword>
<protein>
    <recommendedName>
        <fullName evidence="9">Ferritin</fullName>
        <ecNumber evidence="9">1.16.3.2</ecNumber>
    </recommendedName>
</protein>
<reference evidence="11 12" key="1">
    <citation type="submission" date="2016-10" db="EMBL/GenBank/DDBJ databases">
        <authorList>
            <person name="de Groot N.N."/>
        </authorList>
    </citation>
    <scope>NUCLEOTIDE SEQUENCE [LARGE SCALE GENOMIC DNA]</scope>
    <source>
        <strain evidence="11 12">ATCC 51327</strain>
    </source>
</reference>
<dbReference type="GO" id="GO:0008199">
    <property type="term" value="F:ferric iron binding"/>
    <property type="evidence" value="ECO:0007669"/>
    <property type="project" value="InterPro"/>
</dbReference>
<organism evidence="11 12">
    <name type="scientific">Halanaerobium salsuginis</name>
    <dbReference type="NCBI Taxonomy" id="29563"/>
    <lineage>
        <taxon>Bacteria</taxon>
        <taxon>Bacillati</taxon>
        <taxon>Bacillota</taxon>
        <taxon>Clostridia</taxon>
        <taxon>Halanaerobiales</taxon>
        <taxon>Halanaerobiaceae</taxon>
        <taxon>Halanaerobium</taxon>
    </lineage>
</organism>
<dbReference type="InterPro" id="IPR012347">
    <property type="entry name" value="Ferritin-like"/>
</dbReference>
<keyword evidence="9" id="KW-0963">Cytoplasm</keyword>
<dbReference type="GO" id="GO:0006826">
    <property type="term" value="P:iron ion transport"/>
    <property type="evidence" value="ECO:0007669"/>
    <property type="project" value="InterPro"/>
</dbReference>
<dbReference type="GO" id="GO:0004322">
    <property type="term" value="F:ferroxidase activity"/>
    <property type="evidence" value="ECO:0007669"/>
    <property type="project" value="TreeGrafter"/>
</dbReference>
<dbReference type="AlphaFoldDB" id="A0A1I4ELJ5"/>
<dbReference type="GO" id="GO:0006879">
    <property type="term" value="P:intracellular iron ion homeostasis"/>
    <property type="evidence" value="ECO:0007669"/>
    <property type="project" value="UniProtKB-KW"/>
</dbReference>
<evidence type="ECO:0000256" key="9">
    <source>
        <dbReference type="RuleBase" id="RU361145"/>
    </source>
</evidence>
<evidence type="ECO:0000256" key="4">
    <source>
        <dbReference type="ARBA" id="ARBA00022723"/>
    </source>
</evidence>
<evidence type="ECO:0000256" key="2">
    <source>
        <dbReference type="ARBA" id="ARBA00006950"/>
    </source>
</evidence>
<accession>A0A1I4ELJ5</accession>
<dbReference type="Pfam" id="PF00210">
    <property type="entry name" value="Ferritin"/>
    <property type="match status" value="1"/>
</dbReference>
<dbReference type="CDD" id="cd01055">
    <property type="entry name" value="Nonheme_Ferritin"/>
    <property type="match status" value="1"/>
</dbReference>
<evidence type="ECO:0000256" key="7">
    <source>
        <dbReference type="ARBA" id="ARBA00048035"/>
    </source>
</evidence>
<keyword evidence="3 9" id="KW-0409">Iron storage</keyword>
<dbReference type="InterPro" id="IPR009040">
    <property type="entry name" value="Ferritin-like_diiron"/>
</dbReference>
<dbReference type="GO" id="GO:0008198">
    <property type="term" value="F:ferrous iron binding"/>
    <property type="evidence" value="ECO:0007669"/>
    <property type="project" value="TreeGrafter"/>
</dbReference>
<proteinExistence type="inferred from homology"/>
<dbReference type="RefSeq" id="WP_089857848.1">
    <property type="nucleotide sequence ID" value="NZ_FOTI01000001.1"/>
</dbReference>
<dbReference type="Proteomes" id="UP000199006">
    <property type="component" value="Unassembled WGS sequence"/>
</dbReference>
<feature type="binding site" evidence="8">
    <location>
        <position position="94"/>
    </location>
    <ligand>
        <name>Fe cation</name>
        <dbReference type="ChEBI" id="CHEBI:24875"/>
        <label>1</label>
    </ligand>
</feature>
<gene>
    <name evidence="11" type="ORF">SAMN02983006_00040</name>
</gene>
<dbReference type="InterPro" id="IPR009078">
    <property type="entry name" value="Ferritin-like_SF"/>
</dbReference>
<dbReference type="InterPro" id="IPR001519">
    <property type="entry name" value="Ferritin"/>
</dbReference>
<dbReference type="EC" id="1.16.3.2" evidence="9"/>
<evidence type="ECO:0000313" key="12">
    <source>
        <dbReference type="Proteomes" id="UP000199006"/>
    </source>
</evidence>
<dbReference type="PANTHER" id="PTHR11431">
    <property type="entry name" value="FERRITIN"/>
    <property type="match status" value="1"/>
</dbReference>
<feature type="binding site" evidence="8">
    <location>
        <position position="53"/>
    </location>
    <ligand>
        <name>Fe cation</name>
        <dbReference type="ChEBI" id="CHEBI:24875"/>
        <label>1</label>
    </ligand>
</feature>
<evidence type="ECO:0000259" key="10">
    <source>
        <dbReference type="PROSITE" id="PS50905"/>
    </source>
</evidence>
<dbReference type="FunFam" id="1.20.1260.10:FF:000001">
    <property type="entry name" value="Non-heme ferritin"/>
    <property type="match status" value="1"/>
</dbReference>
<feature type="binding site" evidence="8">
    <location>
        <position position="127"/>
    </location>
    <ligand>
        <name>Fe cation</name>
        <dbReference type="ChEBI" id="CHEBI:24875"/>
        <label>1</label>
    </ligand>
</feature>
<dbReference type="SUPFAM" id="SSF47240">
    <property type="entry name" value="Ferritin-like"/>
    <property type="match status" value="1"/>
</dbReference>
<comment type="subcellular location">
    <subcellularLocation>
        <location evidence="9">Cytoplasm</location>
    </subcellularLocation>
</comment>
<dbReference type="InterPro" id="IPR008331">
    <property type="entry name" value="Ferritin_DPS_dom"/>
</dbReference>
<evidence type="ECO:0000256" key="6">
    <source>
        <dbReference type="ARBA" id="ARBA00023004"/>
    </source>
</evidence>
<evidence type="ECO:0000256" key="1">
    <source>
        <dbReference type="ARBA" id="ARBA00002485"/>
    </source>
</evidence>
<keyword evidence="5" id="KW-0560">Oxidoreductase</keyword>
<dbReference type="GO" id="GO:0005829">
    <property type="term" value="C:cytosol"/>
    <property type="evidence" value="ECO:0007669"/>
    <property type="project" value="TreeGrafter"/>
</dbReference>
<dbReference type="InterPro" id="IPR041719">
    <property type="entry name" value="Ferritin_prok"/>
</dbReference>
<comment type="similarity">
    <text evidence="2 9">Belongs to the ferritin family. Prokaryotic subfamily.</text>
</comment>
<dbReference type="PROSITE" id="PS50905">
    <property type="entry name" value="FERRITIN_LIKE"/>
    <property type="match status" value="1"/>
</dbReference>
<evidence type="ECO:0000313" key="11">
    <source>
        <dbReference type="EMBL" id="SFL06622.1"/>
    </source>
</evidence>
<keyword evidence="12" id="KW-1185">Reference proteome</keyword>